<dbReference type="InParanoid" id="A0A6P8H8H4"/>
<proteinExistence type="predicted"/>
<dbReference type="InterPro" id="IPR000225">
    <property type="entry name" value="Armadillo"/>
</dbReference>
<gene>
    <name evidence="5" type="primary">LOC116288828</name>
</gene>
<dbReference type="Gene3D" id="1.25.10.10">
    <property type="entry name" value="Leucine-rich Repeat Variant"/>
    <property type="match status" value="1"/>
</dbReference>
<dbReference type="SUPFAM" id="SSF48371">
    <property type="entry name" value="ARM repeat"/>
    <property type="match status" value="1"/>
</dbReference>
<dbReference type="GO" id="GO:0005829">
    <property type="term" value="C:cytosol"/>
    <property type="evidence" value="ECO:0007669"/>
    <property type="project" value="TreeGrafter"/>
</dbReference>
<dbReference type="PROSITE" id="PS50176">
    <property type="entry name" value="ARM_REPEAT"/>
    <property type="match status" value="2"/>
</dbReference>
<feature type="compositionally biased region" description="Low complexity" evidence="2">
    <location>
        <begin position="375"/>
        <end position="390"/>
    </location>
</feature>
<dbReference type="AlphaFoldDB" id="A0A6P8H8H4"/>
<sequence>MASSIQITDNLVQKLSSSSISSVKKALAIVAKLTKRSNEADLFREKGGLGKLLGFLKRPNNSIIDMAMSAIANCAMFNENKTQIRRLDGIQPIVLVLKNLKSMSIRNRAARALANLAENDQNAIVIEELGAIEELVKLLNETTDSDCQQTVLRGLKILSTTQSSKKKIYENGGVKTLVELLKSDKPIVAGCSVKAISELTKNCSKEIAQQVQEFEGIKEIIKLTNCDKASVSSAAFMTTVNLCVHAHVRVSIGSEGGIAVLYKEAAMNLSSHMALKALEGLCYCCREAVNRNRVYECGGIELLLKQLYSSEHPSLHRKIITAFNCFYYHEKCLQLLLNNGIVAALLAYLKKVISSCYSVSHSEDDNDPYDHESFTSDFSSPSESPRSTHSVLDNSTNISCKEAFLEEAENLAIQVRDAKESSRVLTFKRKPRNRVLSSSTPTVKTIDQSPSLFSFSSLQSKTETTSMMSTCTLSSTSMTSRPTAMHSFPQGLICSTPTTKSSPSTDVSIDISPLDFGPSNDISSTSESCCKLDTATSSSTPKTTEHDRTSHEDSKKSLDVCSAVSQDGKEDSTMAGRKHHPLEEHSIRSTDSSPLLTPPNNEKSHIAHHTFHGPGHNAILLLSRFSHMSDQSGLPHLLTRQCFSVLLDYLCLVNHPSPKCTRLLNSLTLDPQCFESLVGMGIACDIHRQLCCGYMKGYACIKGQEAQDSETTTDKETGTNSDINIKCVHPPQIHIPHSSITRCRSIGDKLMENLSCQSQTPFGKGVLMHLLAKGCGEDWLGCVLMLPLVCRSENLRNKLMIKNYGLKMLCDLLVSENDDQVFAKVVISLKYLSSSTGLTLDASTKLSSTENYLENQTQMRKRKLDSKKASDEIRTKCPKLDLTSSPYDSDHDFVGNEDGSPCKYYNNHHGPCNIKFQVDSGEQIPADPRILSGMSEMFAAMLSSNYKEGSMSVIPIHQVSLDALTCVIHHGYGCTLSLSFDGEDSSESSEVCRHLQAIFDTYNSKSRFQFMVELLAIADRFLMAKLKCLAERLLISLATESNIVSLILSAAHYHSKTLCEFGLSFLLLKVSDLQHQFHAFRDIFRSHDKCKLLDILYEVLSHQFQ</sequence>
<evidence type="ECO:0000256" key="1">
    <source>
        <dbReference type="PROSITE-ProRule" id="PRU00259"/>
    </source>
</evidence>
<feature type="repeat" description="ARM" evidence="1">
    <location>
        <begin position="130"/>
        <end position="173"/>
    </location>
</feature>
<organism evidence="4 5">
    <name type="scientific">Actinia tenebrosa</name>
    <name type="common">Australian red waratah sea anemone</name>
    <dbReference type="NCBI Taxonomy" id="6105"/>
    <lineage>
        <taxon>Eukaryota</taxon>
        <taxon>Metazoa</taxon>
        <taxon>Cnidaria</taxon>
        <taxon>Anthozoa</taxon>
        <taxon>Hexacorallia</taxon>
        <taxon>Actiniaria</taxon>
        <taxon>Actiniidae</taxon>
        <taxon>Actinia</taxon>
    </lineage>
</organism>
<dbReference type="Proteomes" id="UP000515163">
    <property type="component" value="Unplaced"/>
</dbReference>
<keyword evidence="4" id="KW-1185">Reference proteome</keyword>
<feature type="compositionally biased region" description="Polar residues" evidence="2">
    <location>
        <begin position="522"/>
        <end position="542"/>
    </location>
</feature>
<dbReference type="InterPro" id="IPR011333">
    <property type="entry name" value="SKP1/BTB/POZ_sf"/>
</dbReference>
<dbReference type="OrthoDB" id="6086604at2759"/>
<reference evidence="5" key="1">
    <citation type="submission" date="2025-08" db="UniProtKB">
        <authorList>
            <consortium name="RefSeq"/>
        </authorList>
    </citation>
    <scope>IDENTIFICATION</scope>
    <source>
        <tissue evidence="5">Tentacle</tissue>
    </source>
</reference>
<dbReference type="PANTHER" id="PTHR23312:SF8">
    <property type="entry name" value="ARMADILLO REPEAT-CONTAINING PROTEIN 5"/>
    <property type="match status" value="1"/>
</dbReference>
<name>A0A6P8H8H4_ACTTE</name>
<dbReference type="Gene3D" id="3.30.710.10">
    <property type="entry name" value="Potassium Channel Kv1.1, Chain A"/>
    <property type="match status" value="1"/>
</dbReference>
<accession>A0A6P8H8H4</accession>
<dbReference type="InterPro" id="IPR016024">
    <property type="entry name" value="ARM-type_fold"/>
</dbReference>
<dbReference type="FunCoup" id="A0A6P8H8H4">
    <property type="interactions" value="783"/>
</dbReference>
<dbReference type="SUPFAM" id="SSF54695">
    <property type="entry name" value="POZ domain"/>
    <property type="match status" value="1"/>
</dbReference>
<dbReference type="SMART" id="SM00225">
    <property type="entry name" value="BTB"/>
    <property type="match status" value="1"/>
</dbReference>
<dbReference type="SMART" id="SM00185">
    <property type="entry name" value="ARM"/>
    <property type="match status" value="5"/>
</dbReference>
<feature type="region of interest" description="Disordered" evidence="2">
    <location>
        <begin position="363"/>
        <end position="393"/>
    </location>
</feature>
<dbReference type="Pfam" id="PF00651">
    <property type="entry name" value="BTB"/>
    <property type="match status" value="1"/>
</dbReference>
<dbReference type="PROSITE" id="PS50097">
    <property type="entry name" value="BTB"/>
    <property type="match status" value="1"/>
</dbReference>
<feature type="region of interest" description="Disordered" evidence="2">
    <location>
        <begin position="522"/>
        <end position="597"/>
    </location>
</feature>
<evidence type="ECO:0000259" key="3">
    <source>
        <dbReference type="PROSITE" id="PS50097"/>
    </source>
</evidence>
<dbReference type="InterPro" id="IPR011989">
    <property type="entry name" value="ARM-like"/>
</dbReference>
<feature type="domain" description="BTB" evidence="3">
    <location>
        <begin position="912"/>
        <end position="980"/>
    </location>
</feature>
<evidence type="ECO:0000313" key="4">
    <source>
        <dbReference type="Proteomes" id="UP000515163"/>
    </source>
</evidence>
<protein>
    <submittedName>
        <fullName evidence="5">Armadillo repeat-containing protein 5-like</fullName>
    </submittedName>
</protein>
<dbReference type="InterPro" id="IPR055445">
    <property type="entry name" value="ARM_ARMC5"/>
</dbReference>
<evidence type="ECO:0000313" key="5">
    <source>
        <dbReference type="RefSeq" id="XP_031551533.1"/>
    </source>
</evidence>
<dbReference type="Pfam" id="PF24768">
    <property type="entry name" value="ARM_ARMC5"/>
    <property type="match status" value="1"/>
</dbReference>
<dbReference type="RefSeq" id="XP_031551533.1">
    <property type="nucleotide sequence ID" value="XM_031695673.1"/>
</dbReference>
<feature type="compositionally biased region" description="Basic and acidic residues" evidence="2">
    <location>
        <begin position="543"/>
        <end position="558"/>
    </location>
</feature>
<evidence type="ECO:0000256" key="2">
    <source>
        <dbReference type="SAM" id="MobiDB-lite"/>
    </source>
</evidence>
<dbReference type="KEGG" id="aten:116288828"/>
<dbReference type="PANTHER" id="PTHR23312">
    <property type="entry name" value="ARMC5 ARMADILLO REPEAT-CONTAINING -RELATED"/>
    <property type="match status" value="1"/>
</dbReference>
<dbReference type="GeneID" id="116288828"/>
<dbReference type="GO" id="GO:0009653">
    <property type="term" value="P:anatomical structure morphogenesis"/>
    <property type="evidence" value="ECO:0007669"/>
    <property type="project" value="TreeGrafter"/>
</dbReference>
<feature type="repeat" description="ARM" evidence="1">
    <location>
        <begin position="88"/>
        <end position="131"/>
    </location>
</feature>
<dbReference type="InterPro" id="IPR000210">
    <property type="entry name" value="BTB/POZ_dom"/>
</dbReference>